<protein>
    <submittedName>
        <fullName evidence="2">Uncharacterized protein</fullName>
    </submittedName>
</protein>
<dbReference type="AlphaFoldDB" id="A0A508WR65"/>
<sequence length="64" mass="6775">MAGIFTNLPFLRELSADGAFVRGQSDILPQPRSNGGGRHEQGAFQRSSHDCSPDGAFIALLSTA</sequence>
<gene>
    <name evidence="2" type="ORF">EMEDMD4_1310002</name>
</gene>
<name>A0A508WR65_9HYPH</name>
<evidence type="ECO:0000313" key="3">
    <source>
        <dbReference type="Proteomes" id="UP000507954"/>
    </source>
</evidence>
<evidence type="ECO:0000313" key="2">
    <source>
        <dbReference type="EMBL" id="VTZ60008.1"/>
    </source>
</evidence>
<evidence type="ECO:0000256" key="1">
    <source>
        <dbReference type="SAM" id="MobiDB-lite"/>
    </source>
</evidence>
<proteinExistence type="predicted"/>
<feature type="region of interest" description="Disordered" evidence="1">
    <location>
        <begin position="23"/>
        <end position="52"/>
    </location>
</feature>
<accession>A0A508WR65</accession>
<feature type="compositionally biased region" description="Basic and acidic residues" evidence="1">
    <location>
        <begin position="37"/>
        <end position="52"/>
    </location>
</feature>
<dbReference type="EMBL" id="CABFNB010000037">
    <property type="protein sequence ID" value="VTZ60008.1"/>
    <property type="molecule type" value="Genomic_DNA"/>
</dbReference>
<organism evidence="2 3">
    <name type="scientific">Sinorhizobium medicae</name>
    <dbReference type="NCBI Taxonomy" id="110321"/>
    <lineage>
        <taxon>Bacteria</taxon>
        <taxon>Pseudomonadati</taxon>
        <taxon>Pseudomonadota</taxon>
        <taxon>Alphaproteobacteria</taxon>
        <taxon>Hyphomicrobiales</taxon>
        <taxon>Rhizobiaceae</taxon>
        <taxon>Sinorhizobium/Ensifer group</taxon>
        <taxon>Sinorhizobium</taxon>
    </lineage>
</organism>
<dbReference type="Proteomes" id="UP000507954">
    <property type="component" value="Unassembled WGS sequence"/>
</dbReference>
<reference evidence="2 3" key="1">
    <citation type="submission" date="2019-06" db="EMBL/GenBank/DDBJ databases">
        <authorList>
            <person name="Le Quere A."/>
            <person name="Colella S."/>
        </authorList>
    </citation>
    <scope>NUCLEOTIDE SEQUENCE [LARGE SCALE GENOMIC DNA]</scope>
    <source>
        <strain evidence="2">EmedicaeMD41</strain>
    </source>
</reference>